<keyword evidence="3" id="KW-1185">Reference proteome</keyword>
<feature type="region of interest" description="Disordered" evidence="1">
    <location>
        <begin position="13"/>
        <end position="136"/>
    </location>
</feature>
<feature type="compositionally biased region" description="Polar residues" evidence="1">
    <location>
        <begin position="35"/>
        <end position="44"/>
    </location>
</feature>
<name>A0A8X6X3B8_9ARAC</name>
<dbReference type="Proteomes" id="UP000886998">
    <property type="component" value="Unassembled WGS sequence"/>
</dbReference>
<protein>
    <submittedName>
        <fullName evidence="2">Uncharacterized protein</fullName>
    </submittedName>
</protein>
<evidence type="ECO:0000313" key="3">
    <source>
        <dbReference type="Proteomes" id="UP000886998"/>
    </source>
</evidence>
<reference evidence="2" key="1">
    <citation type="submission" date="2020-08" db="EMBL/GenBank/DDBJ databases">
        <title>Multicomponent nature underlies the extraordinary mechanical properties of spider dragline silk.</title>
        <authorList>
            <person name="Kono N."/>
            <person name="Nakamura H."/>
            <person name="Mori M."/>
            <person name="Yoshida Y."/>
            <person name="Ohtoshi R."/>
            <person name="Malay A.D."/>
            <person name="Moran D.A.P."/>
            <person name="Tomita M."/>
            <person name="Numata K."/>
            <person name="Arakawa K."/>
        </authorList>
    </citation>
    <scope>NUCLEOTIDE SEQUENCE</scope>
</reference>
<organism evidence="2 3">
    <name type="scientific">Trichonephila inaurata madagascariensis</name>
    <dbReference type="NCBI Taxonomy" id="2747483"/>
    <lineage>
        <taxon>Eukaryota</taxon>
        <taxon>Metazoa</taxon>
        <taxon>Ecdysozoa</taxon>
        <taxon>Arthropoda</taxon>
        <taxon>Chelicerata</taxon>
        <taxon>Arachnida</taxon>
        <taxon>Araneae</taxon>
        <taxon>Araneomorphae</taxon>
        <taxon>Entelegynae</taxon>
        <taxon>Araneoidea</taxon>
        <taxon>Nephilidae</taxon>
        <taxon>Trichonephila</taxon>
        <taxon>Trichonephila inaurata</taxon>
    </lineage>
</organism>
<sequence length="174" mass="19105">MYAIFEEVIGPQPLVSFPNAKGSHPFTEEEDQGVVVTTTDQNPEVNPDHCEASAHYASSRSRPKRSPIKQQRIYGSSSSSSSSYQNRHSSTLPRSNRRRLYSGSIDSTDLDDTASISSSNPPFGIPSCPNTSPDDSYQIYDVNSISVKEIKTVNRLLERRKATGTQLATRAPAP</sequence>
<comment type="caution">
    <text evidence="2">The sequence shown here is derived from an EMBL/GenBank/DDBJ whole genome shotgun (WGS) entry which is preliminary data.</text>
</comment>
<evidence type="ECO:0000313" key="2">
    <source>
        <dbReference type="EMBL" id="GFY44681.1"/>
    </source>
</evidence>
<accession>A0A8X6X3B8</accession>
<proteinExistence type="predicted"/>
<gene>
    <name evidence="2" type="primary">AVEN_85907_1</name>
    <name evidence="2" type="ORF">TNIN_351441</name>
</gene>
<dbReference type="EMBL" id="BMAV01004370">
    <property type="protein sequence ID" value="GFY44681.1"/>
    <property type="molecule type" value="Genomic_DNA"/>
</dbReference>
<feature type="compositionally biased region" description="Polar residues" evidence="1">
    <location>
        <begin position="84"/>
        <end position="94"/>
    </location>
</feature>
<evidence type="ECO:0000256" key="1">
    <source>
        <dbReference type="SAM" id="MobiDB-lite"/>
    </source>
</evidence>
<dbReference type="AlphaFoldDB" id="A0A8X6X3B8"/>